<dbReference type="Proteomes" id="UP000633263">
    <property type="component" value="Unassembled WGS sequence"/>
</dbReference>
<comment type="caution">
    <text evidence="2">The sequence shown here is derived from an EMBL/GenBank/DDBJ whole genome shotgun (WGS) entry which is preliminary data.</text>
</comment>
<dbReference type="PROSITE" id="PS00409">
    <property type="entry name" value="PROKAR_NTER_METHYL"/>
    <property type="match status" value="1"/>
</dbReference>
<name>A0ABQ2CPD6_9GAMM</name>
<evidence type="ECO:0000313" key="2">
    <source>
        <dbReference type="EMBL" id="GGJ00399.1"/>
    </source>
</evidence>
<accession>A0ABQ2CPD6</accession>
<evidence type="ECO:0000256" key="1">
    <source>
        <dbReference type="SAM" id="Phobius"/>
    </source>
</evidence>
<feature type="transmembrane region" description="Helical" evidence="1">
    <location>
        <begin position="16"/>
        <end position="38"/>
    </location>
</feature>
<proteinExistence type="predicted"/>
<keyword evidence="3" id="KW-1185">Reference proteome</keyword>
<keyword evidence="1" id="KW-0472">Membrane</keyword>
<dbReference type="Pfam" id="PF07963">
    <property type="entry name" value="N_methyl"/>
    <property type="match status" value="1"/>
</dbReference>
<keyword evidence="1" id="KW-0812">Transmembrane</keyword>
<reference evidence="3" key="1">
    <citation type="journal article" date="2019" name="Int. J. Syst. Evol. Microbiol.">
        <title>The Global Catalogue of Microorganisms (GCM) 10K type strain sequencing project: providing services to taxonomists for standard genome sequencing and annotation.</title>
        <authorList>
            <consortium name="The Broad Institute Genomics Platform"/>
            <consortium name="The Broad Institute Genome Sequencing Center for Infectious Disease"/>
            <person name="Wu L."/>
            <person name="Ma J."/>
        </authorList>
    </citation>
    <scope>NUCLEOTIDE SEQUENCE [LARGE SCALE GENOMIC DNA]</scope>
    <source>
        <strain evidence="3">JCM 11590</strain>
    </source>
</reference>
<keyword evidence="1" id="KW-1133">Transmembrane helix</keyword>
<dbReference type="RefSeq" id="WP_188636154.1">
    <property type="nucleotide sequence ID" value="NZ_BMNN01000003.1"/>
</dbReference>
<dbReference type="EMBL" id="BMNN01000003">
    <property type="protein sequence ID" value="GGJ00399.1"/>
    <property type="molecule type" value="Genomic_DNA"/>
</dbReference>
<protein>
    <submittedName>
        <fullName evidence="2">Type 4 fimbrial biogenesis protein PilW</fullName>
    </submittedName>
</protein>
<sequence>MKPDFPAMDRQRGLSLIELMVALLLSTLLILGITQVYIDNKRNYAFQQGQSDNLENARYALMLFEEELYRTGYQASADYGFENAFRADPNASENCAFSAGEVINFDVTDQRICIRYQPSLPQLTVCSGEAVPGLTDPYQADAAPVTVELDISNNSLHCNGVPLINNMVDIKLMFGVSDELTRETQKFTDVPAANERIRSVRYAALLKSRSENLTDDNNSRVYSAWREKWYSESGAVAPDRALYFSTENTIALRNLAK</sequence>
<dbReference type="InterPro" id="IPR012902">
    <property type="entry name" value="N_methyl_site"/>
</dbReference>
<organism evidence="2 3">
    <name type="scientific">Halopseudomonas pertucinogena</name>
    <dbReference type="NCBI Taxonomy" id="86175"/>
    <lineage>
        <taxon>Bacteria</taxon>
        <taxon>Pseudomonadati</taxon>
        <taxon>Pseudomonadota</taxon>
        <taxon>Gammaproteobacteria</taxon>
        <taxon>Pseudomonadales</taxon>
        <taxon>Pseudomonadaceae</taxon>
        <taxon>Halopseudomonas</taxon>
    </lineage>
</organism>
<evidence type="ECO:0000313" key="3">
    <source>
        <dbReference type="Proteomes" id="UP000633263"/>
    </source>
</evidence>
<gene>
    <name evidence="2" type="primary">pilW</name>
    <name evidence="2" type="ORF">GCM10009083_16460</name>
</gene>
<dbReference type="NCBIfam" id="TIGR02532">
    <property type="entry name" value="IV_pilin_GFxxxE"/>
    <property type="match status" value="1"/>
</dbReference>